<dbReference type="Proteomes" id="UP000263754">
    <property type="component" value="Unassembled WGS sequence"/>
</dbReference>
<evidence type="ECO:0000313" key="11">
    <source>
        <dbReference type="Proteomes" id="UP000263754"/>
    </source>
</evidence>
<reference evidence="3 13" key="4">
    <citation type="journal article" date="2019" name="Nat. Med.">
        <title>A library of human gut bacterial isolates paired with longitudinal multiomics data enables mechanistic microbiome research.</title>
        <authorList>
            <person name="Poyet M."/>
            <person name="Groussin M."/>
            <person name="Gibbons S.M."/>
            <person name="Avila-Pacheco J."/>
            <person name="Jiang X."/>
            <person name="Kearney S.M."/>
            <person name="Perrotta A.R."/>
            <person name="Berdy B."/>
            <person name="Zhao S."/>
            <person name="Lieberman T.D."/>
            <person name="Swanson P.K."/>
            <person name="Smith M."/>
            <person name="Roesemann S."/>
            <person name="Alexander J.E."/>
            <person name="Rich S.A."/>
            <person name="Livny J."/>
            <person name="Vlamakis H."/>
            <person name="Clish C."/>
            <person name="Bullock K."/>
            <person name="Deik A."/>
            <person name="Scott J."/>
            <person name="Pierce K.A."/>
            <person name="Xavier R.J."/>
            <person name="Alm E.J."/>
        </authorList>
    </citation>
    <scope>NUCLEOTIDE SEQUENCE [LARGE SCALE GENOMIC DNA]</scope>
    <source>
        <strain evidence="3 13">BIOML-A5</strain>
    </source>
</reference>
<evidence type="ECO:0000313" key="7">
    <source>
        <dbReference type="EMBL" id="RGK81445.1"/>
    </source>
</evidence>
<reference evidence="10 11" key="3">
    <citation type="submission" date="2018-08" db="EMBL/GenBank/DDBJ databases">
        <title>A genome reference for cultivated species of the human gut microbiota.</title>
        <authorList>
            <person name="Zou Y."/>
            <person name="Xue W."/>
            <person name="Luo G."/>
        </authorList>
    </citation>
    <scope>NUCLEOTIDE SEQUENCE [LARGE SCALE GENOMIC DNA]</scope>
    <source>
        <strain evidence="8 12">AM27-46</strain>
        <strain evidence="7 10">TF09-22</strain>
        <strain evidence="6 11">TM10-17</strain>
    </source>
</reference>
<sequence>MSIREWIRELEIGGTPTFSFSTVRRFFPNITEQSIKNDLFRLSTQKIIVPVYRGFYVIMPPQYAAKGIIPPIYYIDQLMSYLDKPYYISLLNAAELLGSAHQRPQRFSVTTILPKSSVSPTKNNLLVWNYRNKMPSEFLLTRNSETGTIYYSNAELTAVDLVQYEQHIGGLSRAATILEELSELIDFSKISESLFAYTSLAAIQRLGFILDVVLQEEQRANDLYDLLCKYTRTFKYVFLSTRHSADVQEKNTRWKIKINTNIEVDDI</sequence>
<gene>
    <name evidence="5" type="ORF">B5G17_18500</name>
    <name evidence="2" type="ORF">CE91St12_12250</name>
    <name evidence="8" type="ORF">DW729_07905</name>
    <name evidence="7" type="ORF">DXC91_17550</name>
    <name evidence="6" type="ORF">DXD90_18870</name>
    <name evidence="4" type="ORF">GAP47_14120</name>
    <name evidence="3" type="ORF">GAP47_21485</name>
</gene>
<evidence type="ECO:0000313" key="2">
    <source>
        <dbReference type="EMBL" id="GKH13015.1"/>
    </source>
</evidence>
<dbReference type="Proteomes" id="UP000284640">
    <property type="component" value="Unassembled WGS sequence"/>
</dbReference>
<accession>A0A139K2Z5</accession>
<comment type="caution">
    <text evidence="6">The sequence shown here is derived from an EMBL/GenBank/DDBJ whole genome shotgun (WGS) entry which is preliminary data.</text>
</comment>
<dbReference type="Pfam" id="PF09407">
    <property type="entry name" value="AbiEi_1"/>
    <property type="match status" value="1"/>
</dbReference>
<evidence type="ECO:0000313" key="12">
    <source>
        <dbReference type="Proteomes" id="UP000284640"/>
    </source>
</evidence>
<evidence type="ECO:0000313" key="8">
    <source>
        <dbReference type="EMBL" id="RHE60537.1"/>
    </source>
</evidence>
<name>A0A139K2Z5_BACUN</name>
<evidence type="ECO:0000313" key="6">
    <source>
        <dbReference type="EMBL" id="RGI72068.1"/>
    </source>
</evidence>
<reference evidence="2" key="5">
    <citation type="submission" date="2022-01" db="EMBL/GenBank/DDBJ databases">
        <title>Novel bile acid biosynthetic pathways are enriched in the microbiome of centenarians.</title>
        <authorList>
            <person name="Sato Y."/>
            <person name="Atarashi K."/>
            <person name="Plichta R.D."/>
            <person name="Arai Y."/>
            <person name="Sasajima S."/>
            <person name="Kearney M.S."/>
            <person name="Suda W."/>
            <person name="Takeshita K."/>
            <person name="Sasaki T."/>
            <person name="Okamoto S."/>
            <person name="Skelly N.A."/>
            <person name="Okamura Y."/>
            <person name="Vlamakis H."/>
            <person name="Li Y."/>
            <person name="Tanoue T."/>
            <person name="Takei H."/>
            <person name="Nittono H."/>
            <person name="Narushima S."/>
            <person name="Irie J."/>
            <person name="Itoh H."/>
            <person name="Moriya K."/>
            <person name="Sugiura Y."/>
            <person name="Suematsu M."/>
            <person name="Moritoki N."/>
            <person name="Shibata S."/>
            <person name="Littman R.D."/>
            <person name="Fischbach A.M."/>
            <person name="Uwamino Y."/>
            <person name="Inoue T."/>
            <person name="Honda A."/>
            <person name="Hattori M."/>
            <person name="Murai T."/>
            <person name="Xavier J.R."/>
            <person name="Hirose N."/>
            <person name="Honda K."/>
        </authorList>
    </citation>
    <scope>NUCLEOTIDE SEQUENCE</scope>
    <source>
        <strain evidence="2">CE91-St12</strain>
    </source>
</reference>
<dbReference type="EMBL" id="NFHS01000015">
    <property type="protein sequence ID" value="OUN51941.1"/>
    <property type="molecule type" value="Genomic_DNA"/>
</dbReference>
<evidence type="ECO:0000313" key="10">
    <source>
        <dbReference type="Proteomes" id="UP000260874"/>
    </source>
</evidence>
<reference evidence="9" key="1">
    <citation type="submission" date="2017-04" db="EMBL/GenBank/DDBJ databases">
        <title>Function of individual gut microbiota members based on whole genome sequencing of pure cultures obtained from chicken caecum.</title>
        <authorList>
            <person name="Medvecky M."/>
            <person name="Cejkova D."/>
            <person name="Polansky O."/>
            <person name="Karasova D."/>
            <person name="Kubasova T."/>
            <person name="Cizek A."/>
            <person name="Rychlik I."/>
        </authorList>
    </citation>
    <scope>NUCLEOTIDE SEQUENCE [LARGE SCALE GENOMIC DNA]</scope>
    <source>
        <strain evidence="9">An67</strain>
    </source>
</reference>
<evidence type="ECO:0000313" key="3">
    <source>
        <dbReference type="EMBL" id="KAB4228569.1"/>
    </source>
</evidence>
<evidence type="ECO:0000313" key="9">
    <source>
        <dbReference type="Proteomes" id="UP000196329"/>
    </source>
</evidence>
<dbReference type="Proteomes" id="UP000462376">
    <property type="component" value="Unassembled WGS sequence"/>
</dbReference>
<feature type="domain" description="AbiEi antitoxin C-terminal" evidence="1">
    <location>
        <begin position="74"/>
        <end position="211"/>
    </location>
</feature>
<evidence type="ECO:0000313" key="13">
    <source>
        <dbReference type="Proteomes" id="UP000462376"/>
    </source>
</evidence>
<dbReference type="EMBL" id="WCTL01000038">
    <property type="protein sequence ID" value="KAB4228569.1"/>
    <property type="molecule type" value="Genomic_DNA"/>
</dbReference>
<reference evidence="5" key="2">
    <citation type="journal article" date="2018" name="BMC Genomics">
        <title>Whole genome sequencing and function prediction of 133 gut anaerobes isolated from chicken caecum in pure cultures.</title>
        <authorList>
            <person name="Medvecky M."/>
            <person name="Cejkova D."/>
            <person name="Polansky O."/>
            <person name="Karasova D."/>
            <person name="Kubasova T."/>
            <person name="Cizek A."/>
            <person name="Rychlik I."/>
        </authorList>
    </citation>
    <scope>NUCLEOTIDE SEQUENCE</scope>
    <source>
        <strain evidence="5">An67</strain>
    </source>
</reference>
<dbReference type="EMBL" id="QSRB01000019">
    <property type="protein sequence ID" value="RGK81445.1"/>
    <property type="molecule type" value="Genomic_DNA"/>
</dbReference>
<dbReference type="EMBL" id="BQNL01000001">
    <property type="protein sequence ID" value="GKH13015.1"/>
    <property type="molecule type" value="Genomic_DNA"/>
</dbReference>
<evidence type="ECO:0000313" key="5">
    <source>
        <dbReference type="EMBL" id="OUN51941.1"/>
    </source>
</evidence>
<organism evidence="6 11">
    <name type="scientific">Bacteroides uniformis</name>
    <dbReference type="NCBI Taxonomy" id="820"/>
    <lineage>
        <taxon>Bacteria</taxon>
        <taxon>Pseudomonadati</taxon>
        <taxon>Bacteroidota</taxon>
        <taxon>Bacteroidia</taxon>
        <taxon>Bacteroidales</taxon>
        <taxon>Bacteroidaceae</taxon>
        <taxon>Bacteroides</taxon>
    </lineage>
</organism>
<evidence type="ECO:0000313" key="4">
    <source>
        <dbReference type="EMBL" id="KAB4234447.1"/>
    </source>
</evidence>
<protein>
    <recommendedName>
        <fullName evidence="1">AbiEi antitoxin C-terminal domain-containing protein</fullName>
    </recommendedName>
</protein>
<dbReference type="InterPro" id="IPR018547">
    <property type="entry name" value="AbiEi_C"/>
</dbReference>
<proteinExistence type="predicted"/>
<dbReference type="AlphaFoldDB" id="A0A139K2Z5"/>
<dbReference type="Proteomes" id="UP000260874">
    <property type="component" value="Unassembled WGS sequence"/>
</dbReference>
<dbReference type="Proteomes" id="UP001055048">
    <property type="component" value="Unassembled WGS sequence"/>
</dbReference>
<dbReference type="EMBL" id="QSKL01000004">
    <property type="protein sequence ID" value="RHE60537.1"/>
    <property type="molecule type" value="Genomic_DNA"/>
</dbReference>
<dbReference type="RefSeq" id="WP_061412092.1">
    <property type="nucleotide sequence ID" value="NZ_BQNL01000001.1"/>
</dbReference>
<dbReference type="EMBL" id="WCTL01000013">
    <property type="protein sequence ID" value="KAB4234447.1"/>
    <property type="molecule type" value="Genomic_DNA"/>
</dbReference>
<dbReference type="EMBL" id="QSOF01000041">
    <property type="protein sequence ID" value="RGI72068.1"/>
    <property type="molecule type" value="Genomic_DNA"/>
</dbReference>
<dbReference type="Proteomes" id="UP000196329">
    <property type="component" value="Unassembled WGS sequence"/>
</dbReference>
<evidence type="ECO:0000259" key="1">
    <source>
        <dbReference type="Pfam" id="PF09407"/>
    </source>
</evidence>